<evidence type="ECO:0000256" key="6">
    <source>
        <dbReference type="RuleBase" id="RU003355"/>
    </source>
</evidence>
<keyword evidence="4 5" id="KW-0720">Serine protease</keyword>
<evidence type="ECO:0000256" key="8">
    <source>
        <dbReference type="SAM" id="SignalP"/>
    </source>
</evidence>
<dbReference type="PRINTS" id="PR00723">
    <property type="entry name" value="SUBTILISIN"/>
</dbReference>
<feature type="active site" description="Charge relay system" evidence="5">
    <location>
        <position position="416"/>
    </location>
</feature>
<protein>
    <submittedName>
        <fullName evidence="10">Peptidase S8</fullName>
    </submittedName>
</protein>
<dbReference type="InterPro" id="IPR022398">
    <property type="entry name" value="Peptidase_S8_His-AS"/>
</dbReference>
<dbReference type="Gene3D" id="2.60.40.10">
    <property type="entry name" value="Immunoglobulins"/>
    <property type="match status" value="1"/>
</dbReference>
<dbReference type="InterPro" id="IPR023828">
    <property type="entry name" value="Peptidase_S8_Ser-AS"/>
</dbReference>
<dbReference type="PROSITE" id="PS00136">
    <property type="entry name" value="SUBTILASE_ASP"/>
    <property type="match status" value="1"/>
</dbReference>
<keyword evidence="3 5" id="KW-0378">Hydrolase</keyword>
<dbReference type="RefSeq" id="WP_306750303.1">
    <property type="nucleotide sequence ID" value="NZ_NSDM01000020.1"/>
</dbReference>
<feature type="chain" id="PRO_5046982412" evidence="8">
    <location>
        <begin position="27"/>
        <end position="1080"/>
    </location>
</feature>
<feature type="domain" description="Peptidase S8/S53" evidence="9">
    <location>
        <begin position="212"/>
        <end position="463"/>
    </location>
</feature>
<dbReference type="PROSITE" id="PS00137">
    <property type="entry name" value="SUBTILASE_HIS"/>
    <property type="match status" value="1"/>
</dbReference>
<comment type="caution">
    <text evidence="10">The sequence shown here is derived from an EMBL/GenBank/DDBJ whole genome shotgun (WGS) entry which is preliminary data.</text>
</comment>
<dbReference type="Pfam" id="PF00082">
    <property type="entry name" value="Peptidase_S8"/>
    <property type="match status" value="1"/>
</dbReference>
<keyword evidence="2 5" id="KW-0645">Protease</keyword>
<dbReference type="PANTHER" id="PTHR43806">
    <property type="entry name" value="PEPTIDASE S8"/>
    <property type="match status" value="1"/>
</dbReference>
<keyword evidence="8" id="KW-0732">Signal</keyword>
<feature type="compositionally biased region" description="Low complexity" evidence="7">
    <location>
        <begin position="23"/>
        <end position="41"/>
    </location>
</feature>
<dbReference type="SUPFAM" id="SSF52743">
    <property type="entry name" value="Subtilisin-like"/>
    <property type="match status" value="1"/>
</dbReference>
<feature type="region of interest" description="Disordered" evidence="7">
    <location>
        <begin position="23"/>
        <end position="56"/>
    </location>
</feature>
<comment type="similarity">
    <text evidence="1 5 6">Belongs to the peptidase S8 family.</text>
</comment>
<sequence>MSRSRTRWGVALAVAGLVAGGTSATAAPAPTAAPPTTAALPTAPPPTTGTPGGDLPRTVTLVTGDRVVVAGDRLVSVTPGPGREDLVFHRFHRDGHLHVVPRDAARPLAEDRLDLRLFDVTGLVEAGYDDARRDTVPLIVTGTSASGARVTRSLAALGAVAAEAPKSATALPALLADPGVTKVWLDGKREPTLDRSTAQIGAPTAWAAGYTGAGVKVAVVDSGVDQDHPDLVGRQVAERNFTGDPDATDLVGHGTHVASTVASTRAPHRGVAPDAQIIDAKVCSVAACQESWIVDGMTWAVEQGADVLNVSLGGTDAPGLDPLEQAVEALSASSGALFVIAAGNSGRPGTIGSPGSAESALTVGAVDRDDSIAPFSSRGPRVGDGAPKPDVTAPGVGIVAAEANSGGDHVAASGTSMATPHVAGAAALLAQQHPDWTGARIKAALMASAEANPELTAFDQGAGRVDLAQAITAAVVADPPSLSFGSQPWPHDDDTPVTKQLTLHNTGPRAVTAPVTVEATGPDGKPAPAGLFTAEPATAAIPAGGRTTVTVTADTRAGTLDGAYSGAVVVGDALRAPIGVDREQESYDITARFVDATGGKPFSHSGVIIGLDNAVFTFLDGDSGAVTTRLPKGEYTAQVTVVTGDEENPAHALLPRPSLSVTKAETVVFDARAAKPVEVTAPDPGATPSIADIGVTRTRGDRRTSVGSAFIGGFPESLTLAHTGPALPDDELAVSVGAQYEGVPVGDTPVNYRFAWIERGEVPTGFVRAPARRDLAEVRTALGPVPGGRRVLHGGMAVNPDSGGGWATLFPVPPGGEVVDLVTVEDFTWTWVVLQVSGDFTVEADYEAAGDRPYRAGRTYRERFLSPVFGPGLPGERYTYAGRLGDEVQVGIPLLNDSANHLGGSAYATARTALYRDGVEVGSTARPNGVFTVPTGPAGYRIEADLTRAPGVSEFATRVSGRWTFRSDTVTGERVKPLPLSVVRFTPELDATGGTPAGRVLRVPLTVEQQHGADAGRVRGVRVEVSFDDGESWSAVPVVGNSALVRNPAGAGFAALRAKGTDSRGNTFEHSVLRAYRITG</sequence>
<dbReference type="InterPro" id="IPR015500">
    <property type="entry name" value="Peptidase_S8_subtilisin-rel"/>
</dbReference>
<dbReference type="PANTHER" id="PTHR43806:SF65">
    <property type="entry name" value="SERINE PROTEASE APRX"/>
    <property type="match status" value="1"/>
</dbReference>
<dbReference type="EMBL" id="NSDM01000020">
    <property type="protein sequence ID" value="MDQ2588651.1"/>
    <property type="molecule type" value="Genomic_DNA"/>
</dbReference>
<keyword evidence="11" id="KW-1185">Reference proteome</keyword>
<dbReference type="PROSITE" id="PS51892">
    <property type="entry name" value="SUBTILASE"/>
    <property type="match status" value="1"/>
</dbReference>
<dbReference type="InterPro" id="IPR036852">
    <property type="entry name" value="Peptidase_S8/S53_dom_sf"/>
</dbReference>
<feature type="signal peptide" evidence="8">
    <location>
        <begin position="1"/>
        <end position="26"/>
    </location>
</feature>
<evidence type="ECO:0000256" key="1">
    <source>
        <dbReference type="ARBA" id="ARBA00011073"/>
    </source>
</evidence>
<evidence type="ECO:0000256" key="4">
    <source>
        <dbReference type="ARBA" id="ARBA00022825"/>
    </source>
</evidence>
<accession>A0ABU0X9L6</accession>
<feature type="active site" description="Charge relay system" evidence="5">
    <location>
        <position position="253"/>
    </location>
</feature>
<evidence type="ECO:0000313" key="10">
    <source>
        <dbReference type="EMBL" id="MDQ2588651.1"/>
    </source>
</evidence>
<dbReference type="Gene3D" id="3.40.50.200">
    <property type="entry name" value="Peptidase S8/S53 domain"/>
    <property type="match status" value="1"/>
</dbReference>
<evidence type="ECO:0000259" key="9">
    <source>
        <dbReference type="Pfam" id="PF00082"/>
    </source>
</evidence>
<dbReference type="InterPro" id="IPR000209">
    <property type="entry name" value="Peptidase_S8/S53_dom"/>
</dbReference>
<organism evidence="10 11">
    <name type="scientific">Saccharothrix yanglingensis</name>
    <dbReference type="NCBI Taxonomy" id="659496"/>
    <lineage>
        <taxon>Bacteria</taxon>
        <taxon>Bacillati</taxon>
        <taxon>Actinomycetota</taxon>
        <taxon>Actinomycetes</taxon>
        <taxon>Pseudonocardiales</taxon>
        <taxon>Pseudonocardiaceae</taxon>
        <taxon>Saccharothrix</taxon>
    </lineage>
</organism>
<evidence type="ECO:0000256" key="5">
    <source>
        <dbReference type="PROSITE-ProRule" id="PRU01240"/>
    </source>
</evidence>
<name>A0ABU0X9L6_9PSEU</name>
<dbReference type="InterPro" id="IPR013783">
    <property type="entry name" value="Ig-like_fold"/>
</dbReference>
<dbReference type="InterPro" id="IPR023827">
    <property type="entry name" value="Peptidase_S8_Asp-AS"/>
</dbReference>
<evidence type="ECO:0000256" key="3">
    <source>
        <dbReference type="ARBA" id="ARBA00022801"/>
    </source>
</evidence>
<evidence type="ECO:0000256" key="2">
    <source>
        <dbReference type="ARBA" id="ARBA00022670"/>
    </source>
</evidence>
<proteinExistence type="inferred from homology"/>
<gene>
    <name evidence="10" type="ORF">CKY47_32785</name>
</gene>
<reference evidence="10 11" key="1">
    <citation type="submission" date="2017-06" db="EMBL/GenBank/DDBJ databases">
        <title>Cultured bacterium strain Saccharothrix yanglingensis Hhs.015.</title>
        <authorList>
            <person name="Xia Y."/>
        </authorList>
    </citation>
    <scope>NUCLEOTIDE SEQUENCE [LARGE SCALE GENOMIC DNA]</scope>
    <source>
        <strain evidence="10 11">Hhs.015</strain>
    </source>
</reference>
<evidence type="ECO:0000313" key="11">
    <source>
        <dbReference type="Proteomes" id="UP001225605"/>
    </source>
</evidence>
<evidence type="ECO:0000256" key="7">
    <source>
        <dbReference type="SAM" id="MobiDB-lite"/>
    </source>
</evidence>
<dbReference type="Proteomes" id="UP001225605">
    <property type="component" value="Unassembled WGS sequence"/>
</dbReference>
<dbReference type="PROSITE" id="PS00138">
    <property type="entry name" value="SUBTILASE_SER"/>
    <property type="match status" value="1"/>
</dbReference>
<feature type="active site" description="Charge relay system" evidence="5">
    <location>
        <position position="221"/>
    </location>
</feature>
<dbReference type="InterPro" id="IPR050131">
    <property type="entry name" value="Peptidase_S8_subtilisin-like"/>
</dbReference>